<organism evidence="1 2">
    <name type="scientific">Brevundimonas phage vB_BpoS-Domovoi</name>
    <dbReference type="NCBI Taxonomy" id="2948598"/>
    <lineage>
        <taxon>Viruses</taxon>
        <taxon>Duplodnaviria</taxon>
        <taxon>Heunggongvirae</taxon>
        <taxon>Uroviricota</taxon>
        <taxon>Caudoviricetes</taxon>
        <taxon>Jeanschmidtviridae</taxon>
        <taxon>Marchewkavirus</taxon>
        <taxon>Marchewkavirus domovoi</taxon>
    </lineage>
</organism>
<name>A0A9E7MQX3_9CAUD</name>
<proteinExistence type="predicted"/>
<gene>
    <name evidence="1" type="ORF">DOMOVOI_02390</name>
</gene>
<sequence length="85" mass="9503">MDTAPPDWLADMLATSRLPMSAQLIKKAEAAEAQAKNLEHCMWTGDHHPAEPLLEEARLLRMSAAVWKREEDRKAKHDARAGKAS</sequence>
<dbReference type="Proteomes" id="UP001057221">
    <property type="component" value="Segment"/>
</dbReference>
<accession>A0A9E7MQX3</accession>
<protein>
    <submittedName>
        <fullName evidence="1">Uncharacterized protein</fullName>
    </submittedName>
</protein>
<reference evidence="1 2" key="1">
    <citation type="submission" date="2022-05" db="EMBL/GenBank/DDBJ databases">
        <authorList>
            <person name="Friedrich I."/>
            <person name="Poehlein A."/>
            <person name="Schneider D."/>
            <person name="Hertel R."/>
            <person name="Daniel R."/>
        </authorList>
    </citation>
    <scope>NUCLEOTIDE SEQUENCE [LARGE SCALE GENOMIC DNA]</scope>
</reference>
<evidence type="ECO:0000313" key="1">
    <source>
        <dbReference type="EMBL" id="USN14713.1"/>
    </source>
</evidence>
<evidence type="ECO:0000313" key="2">
    <source>
        <dbReference type="Proteomes" id="UP001057221"/>
    </source>
</evidence>
<dbReference type="EMBL" id="ON529855">
    <property type="protein sequence ID" value="USN14713.1"/>
    <property type="molecule type" value="Genomic_DNA"/>
</dbReference>
<keyword evidence="2" id="KW-1185">Reference proteome</keyword>